<feature type="signal peptide" evidence="2">
    <location>
        <begin position="1"/>
        <end position="44"/>
    </location>
</feature>
<feature type="chain" id="PRO_5045260466" evidence="2">
    <location>
        <begin position="45"/>
        <end position="268"/>
    </location>
</feature>
<protein>
    <submittedName>
        <fullName evidence="3">Uncharacterized protein</fullName>
    </submittedName>
</protein>
<feature type="region of interest" description="Disordered" evidence="1">
    <location>
        <begin position="1"/>
        <end position="21"/>
    </location>
</feature>
<reference evidence="4" key="1">
    <citation type="journal article" date="2019" name="Int. J. Syst. Evol. Microbiol.">
        <title>The Global Catalogue of Microorganisms (GCM) 10K type strain sequencing project: providing services to taxonomists for standard genome sequencing and annotation.</title>
        <authorList>
            <consortium name="The Broad Institute Genomics Platform"/>
            <consortium name="The Broad Institute Genome Sequencing Center for Infectious Disease"/>
            <person name="Wu L."/>
            <person name="Ma J."/>
        </authorList>
    </citation>
    <scope>NUCLEOTIDE SEQUENCE [LARGE SCALE GENOMIC DNA]</scope>
    <source>
        <strain evidence="4">CGMCC 1.16031</strain>
    </source>
</reference>
<evidence type="ECO:0000313" key="3">
    <source>
        <dbReference type="EMBL" id="MFC6438677.1"/>
    </source>
</evidence>
<keyword evidence="2" id="KW-0732">Signal</keyword>
<keyword evidence="4" id="KW-1185">Reference proteome</keyword>
<feature type="compositionally biased region" description="Polar residues" evidence="1">
    <location>
        <begin position="1"/>
        <end position="20"/>
    </location>
</feature>
<gene>
    <name evidence="3" type="ORF">ACFP85_00685</name>
</gene>
<proteinExistence type="predicted"/>
<name>A0ABW1XHR7_9ALTE</name>
<accession>A0ABW1XHR7</accession>
<dbReference type="InterPro" id="IPR006311">
    <property type="entry name" value="TAT_signal"/>
</dbReference>
<evidence type="ECO:0000256" key="1">
    <source>
        <dbReference type="SAM" id="MobiDB-lite"/>
    </source>
</evidence>
<dbReference type="EMBL" id="JBHSUS010000001">
    <property type="protein sequence ID" value="MFC6438677.1"/>
    <property type="molecule type" value="Genomic_DNA"/>
</dbReference>
<dbReference type="RefSeq" id="WP_131259438.1">
    <property type="nucleotide sequence ID" value="NZ_JBHSUS010000001.1"/>
</dbReference>
<evidence type="ECO:0000313" key="4">
    <source>
        <dbReference type="Proteomes" id="UP001596364"/>
    </source>
</evidence>
<dbReference type="Proteomes" id="UP001596364">
    <property type="component" value="Unassembled WGS sequence"/>
</dbReference>
<comment type="caution">
    <text evidence="3">The sequence shown here is derived from an EMBL/GenBank/DDBJ whole genome shotgun (WGS) entry which is preliminary data.</text>
</comment>
<organism evidence="3 4">
    <name type="scientific">Pseudobowmanella zhangzhouensis</name>
    <dbReference type="NCBI Taxonomy" id="1537679"/>
    <lineage>
        <taxon>Bacteria</taxon>
        <taxon>Pseudomonadati</taxon>
        <taxon>Pseudomonadota</taxon>
        <taxon>Gammaproteobacteria</taxon>
        <taxon>Alteromonadales</taxon>
        <taxon>Alteromonadaceae</taxon>
    </lineage>
</organism>
<evidence type="ECO:0000256" key="2">
    <source>
        <dbReference type="SAM" id="SignalP"/>
    </source>
</evidence>
<sequence>MKDNSANQSSQANAKVNPTQTRRRFLLGTGALAASSLISKSVFAQSTTNNCLISGFTSVAPSGTTDGNVACNGFSHGAWKTPYVGNPASNPGADGNLRQWIMAGEGFGTMMASNSSATLFSSSMNHGFMPEAPQQGVNFNGNATHFSGWQSMYNDAMGNGAQVTKFGDIFKRGPVDQTLYSVLVNNQGSMDFDAAAAFLTACYMMAQGTYRLDLFIHPLDIIDLHMYAYDYPSGGAVMTTQGGIEITTPSATDITTFFYQLQHANAVQ</sequence>
<dbReference type="PROSITE" id="PS51318">
    <property type="entry name" value="TAT"/>
    <property type="match status" value="1"/>
</dbReference>